<evidence type="ECO:0000313" key="1">
    <source>
        <dbReference type="EMBL" id="AHG87561.1"/>
    </source>
</evidence>
<evidence type="ECO:0000313" key="2">
    <source>
        <dbReference type="EMBL" id="AHG87582.1"/>
    </source>
</evidence>
<protein>
    <submittedName>
        <fullName evidence="2">Uncharacterized protein</fullName>
    </submittedName>
</protein>
<reference evidence="2" key="1">
    <citation type="submission" date="2013-12" db="EMBL/GenBank/DDBJ databases">
        <authorList>
            <person name="DeBruyn J.M."/>
            <person name="Radosevich M."/>
            <person name="Wommack K.Eric."/>
            <person name="Polson S."/>
            <person name="Hauser L.J."/>
            <person name="Fawaz M.N."/>
            <person name="Korlach J."/>
            <person name="Tsai Y.-C."/>
        </authorList>
    </citation>
    <scope>NUCLEOTIDE SEQUENCE</scope>
    <source>
        <strain evidence="2">KBS708</strain>
    </source>
</reference>
<dbReference type="AlphaFoldDB" id="W0RAU1"/>
<evidence type="ECO:0000313" key="3">
    <source>
        <dbReference type="Proteomes" id="UP000019151"/>
    </source>
</evidence>
<proteinExistence type="predicted"/>
<dbReference type="Proteomes" id="UP000019151">
    <property type="component" value="Chromosome"/>
</dbReference>
<dbReference type="EMBL" id="CP007127">
    <property type="protein sequence ID" value="AHG87561.1"/>
    <property type="molecule type" value="Genomic_DNA"/>
</dbReference>
<name>W0RAU1_9BACT</name>
<dbReference type="HOGENOM" id="CLU_870844_0_0_0"/>
<dbReference type="InParanoid" id="W0RAU1"/>
<accession>W0RAU1</accession>
<gene>
    <name evidence="1" type="ORF">J421_0023</name>
    <name evidence="2" type="ORF">J421_0045</name>
</gene>
<keyword evidence="3" id="KW-1185">Reference proteome</keyword>
<sequence length="319" mass="35737">MERGLRTLEEAAQLAGTTKATLSFLLNEKPGALRETTLRGLLELVPEARHSELRDTLLSPFERGLEAVHGAWMARELLPRGVAAYDETPPVLAVWQPDGVHLVAGRGFELLEAAARLWPVPFAIADEDGTVAPRWFSWWMADYAHLMLRLGRIPRVVDATRRFERALIARQHIPASARGQFVRALEGGEDVDASGADETKLDRLRSGHSSSGWRAHHAWIRVLEPLLDGRCSGGIERLWEELSDEELYVFITAGFRRELILLNRAPDMQRARQVGAATPADLRTHVPLWDATTFRLEEAQRAVSAASRQRGGARNRRSR</sequence>
<dbReference type="EMBL" id="CP007128">
    <property type="protein sequence ID" value="AHG87582.1"/>
    <property type="molecule type" value="Genomic_DNA"/>
</dbReference>
<reference evidence="2 3" key="2">
    <citation type="journal article" date="2014" name="Genome Announc.">
        <title>Genome Sequence and Methylome of Soil Bacterium Gemmatirosa kalamazoonensis KBS708T, a Member of the Rarely Cultivated Gemmatimonadetes Phylum.</title>
        <authorList>
            <person name="Debruyn J.M."/>
            <person name="Radosevich M."/>
            <person name="Wommack K.E."/>
            <person name="Polson S.W."/>
            <person name="Hauser L.J."/>
            <person name="Fawaz M.N."/>
            <person name="Korlach J."/>
            <person name="Tsai Y.C."/>
        </authorList>
    </citation>
    <scope>NUCLEOTIDE SEQUENCE [LARGE SCALE GENOMIC DNA]</scope>
    <source>
        <strain evidence="2 3">KBS708</strain>
    </source>
</reference>
<dbReference type="Proteomes" id="UP000019151">
    <property type="component" value="Extrachromosomal Element ECE"/>
</dbReference>
<organism evidence="2 3">
    <name type="scientific">Gemmatirosa kalamazoonensis</name>
    <dbReference type="NCBI Taxonomy" id="861299"/>
    <lineage>
        <taxon>Bacteria</taxon>
        <taxon>Pseudomonadati</taxon>
        <taxon>Gemmatimonadota</taxon>
        <taxon>Gemmatimonadia</taxon>
        <taxon>Gemmatimonadales</taxon>
        <taxon>Gemmatimonadaceae</taxon>
        <taxon>Gemmatirosa</taxon>
    </lineage>
</organism>
<dbReference type="KEGG" id="gba:J421_0045"/>